<keyword evidence="4" id="KW-1185">Reference proteome</keyword>
<evidence type="ECO:0000313" key="3">
    <source>
        <dbReference type="EnsemblMetazoa" id="XP_014248822.1"/>
    </source>
</evidence>
<proteinExistence type="predicted"/>
<dbReference type="InterPro" id="IPR028009">
    <property type="entry name" value="ESCO_Acetyltransf_dom"/>
</dbReference>
<dbReference type="Gene3D" id="3.40.630.30">
    <property type="match status" value="1"/>
</dbReference>
<dbReference type="KEGG" id="clec:106666263"/>
<name>A0A8I6RRT4_CIMLE</name>
<dbReference type="Proteomes" id="UP000494040">
    <property type="component" value="Unassembled WGS sequence"/>
</dbReference>
<dbReference type="GeneID" id="106666263"/>
<feature type="region of interest" description="Disordered" evidence="1">
    <location>
        <begin position="1"/>
        <end position="32"/>
    </location>
</feature>
<evidence type="ECO:0000259" key="2">
    <source>
        <dbReference type="Pfam" id="PF13880"/>
    </source>
</evidence>
<feature type="domain" description="N-acetyltransferase ESCO acetyl-transferase" evidence="2">
    <location>
        <begin position="445"/>
        <end position="512"/>
    </location>
</feature>
<dbReference type="RefSeq" id="XP_014248822.1">
    <property type="nucleotide sequence ID" value="XM_014393336.2"/>
</dbReference>
<dbReference type="AlphaFoldDB" id="A0A8I6RRT4"/>
<evidence type="ECO:0000313" key="4">
    <source>
        <dbReference type="Proteomes" id="UP000494040"/>
    </source>
</evidence>
<evidence type="ECO:0000256" key="1">
    <source>
        <dbReference type="SAM" id="MobiDB-lite"/>
    </source>
</evidence>
<dbReference type="GO" id="GO:0000785">
    <property type="term" value="C:chromatin"/>
    <property type="evidence" value="ECO:0007669"/>
    <property type="project" value="TreeGrafter"/>
</dbReference>
<dbReference type="CDD" id="cd04301">
    <property type="entry name" value="NAT_SF"/>
    <property type="match status" value="1"/>
</dbReference>
<protein>
    <recommendedName>
        <fullName evidence="2">N-acetyltransferase ESCO acetyl-transferase domain-containing protein</fullName>
    </recommendedName>
</protein>
<accession>A0A8I6RRT4</accession>
<organism evidence="3 4">
    <name type="scientific">Cimex lectularius</name>
    <name type="common">Bed bug</name>
    <name type="synonym">Acanthia lectularia</name>
    <dbReference type="NCBI Taxonomy" id="79782"/>
    <lineage>
        <taxon>Eukaryota</taxon>
        <taxon>Metazoa</taxon>
        <taxon>Ecdysozoa</taxon>
        <taxon>Arthropoda</taxon>
        <taxon>Hexapoda</taxon>
        <taxon>Insecta</taxon>
        <taxon>Pterygota</taxon>
        <taxon>Neoptera</taxon>
        <taxon>Paraneoptera</taxon>
        <taxon>Hemiptera</taxon>
        <taxon>Heteroptera</taxon>
        <taxon>Panheteroptera</taxon>
        <taxon>Cimicomorpha</taxon>
        <taxon>Cimicidae</taxon>
        <taxon>Cimex</taxon>
    </lineage>
</organism>
<dbReference type="GO" id="GO:0005634">
    <property type="term" value="C:nucleus"/>
    <property type="evidence" value="ECO:0007669"/>
    <property type="project" value="TreeGrafter"/>
</dbReference>
<dbReference type="GO" id="GO:0007064">
    <property type="term" value="P:mitotic sister chromatid cohesion"/>
    <property type="evidence" value="ECO:0007669"/>
    <property type="project" value="TreeGrafter"/>
</dbReference>
<dbReference type="PANTHER" id="PTHR45884">
    <property type="entry name" value="N-ACETYLTRANSFERASE ECO"/>
    <property type="match status" value="1"/>
</dbReference>
<dbReference type="SUPFAM" id="SSF55729">
    <property type="entry name" value="Acyl-CoA N-acyltransferases (Nat)"/>
    <property type="match status" value="1"/>
</dbReference>
<sequence length="513" mass="58143">MNQEFRSSFLKMGPGSKTKRSSKIKPTQTRRVQKVVPKNRVLSDSSASYNCHLLANAARKSCAKLKYIKARMLASSKSDVKIKYPLLPKTMIDFIDDDEDDKEVNDMIYRPLNVQPSKTAKFRDKDESTLNQAENLMEDIEKSTPTVKLEVPRCEENKSTYPLKIELTEKEKPLIPENASTPLKCSLNPSVSIHTVETSSTSKVVYSSPRELFSTKLSSATYKPPPTHSCCMTVSWTIQGTSPLVLLCNVCKTRRMFEFEGKQSIAGQPCHLQDISKHTPKDASSLPLKGLTAIEYDPLPFTSEIAAQKSSNELLQPNMIKCHECHLHICRNRPQAGAQPEMYIKEPIFFFEGWKVERVVGLNGSNRTILIKQRDRRRKWNHALGIVNCIDETLKLQDKNKKPDQIYLVVNGNKVIGVVACVSITEAYRIADFGVDNVYSQETYSALCGISSIWVDRGFRRQGIASQLLEAVRRNYLSDVVLKRDQIAFSPLTADGKRFAQKYCRRKDFLVYI</sequence>
<dbReference type="GO" id="GO:0061733">
    <property type="term" value="F:protein-lysine-acetyltransferase activity"/>
    <property type="evidence" value="ECO:0007669"/>
    <property type="project" value="TreeGrafter"/>
</dbReference>
<dbReference type="PANTHER" id="PTHR45884:SF2">
    <property type="entry name" value="N-ACETYLTRANSFERASE ECO"/>
    <property type="match status" value="1"/>
</dbReference>
<dbReference type="Pfam" id="PF13880">
    <property type="entry name" value="Acetyltransf_13"/>
    <property type="match status" value="1"/>
</dbReference>
<reference evidence="3" key="1">
    <citation type="submission" date="2022-01" db="UniProtKB">
        <authorList>
            <consortium name="EnsemblMetazoa"/>
        </authorList>
    </citation>
    <scope>IDENTIFICATION</scope>
</reference>
<dbReference type="EnsemblMetazoa" id="XM_014393336.2">
    <property type="protein sequence ID" value="XP_014248822.1"/>
    <property type="gene ID" value="LOC106666263"/>
</dbReference>
<dbReference type="InterPro" id="IPR016181">
    <property type="entry name" value="Acyl_CoA_acyltransferase"/>
</dbReference>
<dbReference type="OrthoDB" id="428854at2759"/>